<dbReference type="AlphaFoldDB" id="A0A6A6PC86"/>
<feature type="transmembrane region" description="Helical" evidence="1">
    <location>
        <begin position="96"/>
        <end position="115"/>
    </location>
</feature>
<evidence type="ECO:0000313" key="3">
    <source>
        <dbReference type="Proteomes" id="UP000799766"/>
    </source>
</evidence>
<sequence length="128" mass="14596">MPPYLTVALPFIGIGLQAVGDYLDIEVLLQNYLPFFIDTWATLCWFVILPAPFYFALRPQAFDISFSVILAHLLLLEYFVWYDSGLSLVENIVDRITHSMLVLFFTIEVVANIPIRTGMCPIQFSEDG</sequence>
<feature type="transmembrane region" description="Helical" evidence="1">
    <location>
        <begin position="36"/>
        <end position="57"/>
    </location>
</feature>
<keyword evidence="1" id="KW-0812">Transmembrane</keyword>
<dbReference type="Proteomes" id="UP000799766">
    <property type="component" value="Unassembled WGS sequence"/>
</dbReference>
<dbReference type="EMBL" id="MU001671">
    <property type="protein sequence ID" value="KAF2461564.1"/>
    <property type="molecule type" value="Genomic_DNA"/>
</dbReference>
<proteinExistence type="predicted"/>
<evidence type="ECO:0000313" key="2">
    <source>
        <dbReference type="EMBL" id="KAF2461564.1"/>
    </source>
</evidence>
<feature type="transmembrane region" description="Helical" evidence="1">
    <location>
        <begin position="64"/>
        <end position="81"/>
    </location>
</feature>
<gene>
    <name evidence="2" type="ORF">BDY21DRAFT_368751</name>
</gene>
<accession>A0A6A6PC86</accession>
<reference evidence="2" key="1">
    <citation type="journal article" date="2020" name="Stud. Mycol.">
        <title>101 Dothideomycetes genomes: a test case for predicting lifestyles and emergence of pathogens.</title>
        <authorList>
            <person name="Haridas S."/>
            <person name="Albert R."/>
            <person name="Binder M."/>
            <person name="Bloem J."/>
            <person name="Labutti K."/>
            <person name="Salamov A."/>
            <person name="Andreopoulos B."/>
            <person name="Baker S."/>
            <person name="Barry K."/>
            <person name="Bills G."/>
            <person name="Bluhm B."/>
            <person name="Cannon C."/>
            <person name="Castanera R."/>
            <person name="Culley D."/>
            <person name="Daum C."/>
            <person name="Ezra D."/>
            <person name="Gonzalez J."/>
            <person name="Henrissat B."/>
            <person name="Kuo A."/>
            <person name="Liang C."/>
            <person name="Lipzen A."/>
            <person name="Lutzoni F."/>
            <person name="Magnuson J."/>
            <person name="Mondo S."/>
            <person name="Nolan M."/>
            <person name="Ohm R."/>
            <person name="Pangilinan J."/>
            <person name="Park H.-J."/>
            <person name="Ramirez L."/>
            <person name="Alfaro M."/>
            <person name="Sun H."/>
            <person name="Tritt A."/>
            <person name="Yoshinaga Y."/>
            <person name="Zwiers L.-H."/>
            <person name="Turgeon B."/>
            <person name="Goodwin S."/>
            <person name="Spatafora J."/>
            <person name="Crous P."/>
            <person name="Grigoriev I."/>
        </authorList>
    </citation>
    <scope>NUCLEOTIDE SEQUENCE</scope>
    <source>
        <strain evidence="2">ATCC 16933</strain>
    </source>
</reference>
<name>A0A6A6PC86_9PEZI</name>
<keyword evidence="3" id="KW-1185">Reference proteome</keyword>
<organism evidence="2 3">
    <name type="scientific">Lineolata rhizophorae</name>
    <dbReference type="NCBI Taxonomy" id="578093"/>
    <lineage>
        <taxon>Eukaryota</taxon>
        <taxon>Fungi</taxon>
        <taxon>Dikarya</taxon>
        <taxon>Ascomycota</taxon>
        <taxon>Pezizomycotina</taxon>
        <taxon>Dothideomycetes</taxon>
        <taxon>Dothideomycetes incertae sedis</taxon>
        <taxon>Lineolatales</taxon>
        <taxon>Lineolataceae</taxon>
        <taxon>Lineolata</taxon>
    </lineage>
</organism>
<keyword evidence="1" id="KW-0472">Membrane</keyword>
<evidence type="ECO:0000256" key="1">
    <source>
        <dbReference type="SAM" id="Phobius"/>
    </source>
</evidence>
<keyword evidence="1" id="KW-1133">Transmembrane helix</keyword>
<protein>
    <submittedName>
        <fullName evidence="2">Uncharacterized protein</fullName>
    </submittedName>
</protein>